<evidence type="ECO:0000256" key="5">
    <source>
        <dbReference type="SAM" id="Phobius"/>
    </source>
</evidence>
<feature type="transmembrane region" description="Helical" evidence="5">
    <location>
        <begin position="225"/>
        <end position="245"/>
    </location>
</feature>
<comment type="catalytic activity">
    <reaction evidence="1">
        <text>Hydrolysis of terminal non-reducing beta-D-galactose residues in beta-D-galactosides.</text>
        <dbReference type="EC" id="3.2.1.23"/>
    </reaction>
</comment>
<organism evidence="7 8">
    <name type="scientific">Klebsiella pneumoniae</name>
    <dbReference type="NCBI Taxonomy" id="573"/>
    <lineage>
        <taxon>Bacteria</taxon>
        <taxon>Pseudomonadati</taxon>
        <taxon>Pseudomonadota</taxon>
        <taxon>Gammaproteobacteria</taxon>
        <taxon>Enterobacterales</taxon>
        <taxon>Enterobacteriaceae</taxon>
        <taxon>Klebsiella/Raoultella group</taxon>
        <taxon>Klebsiella</taxon>
        <taxon>Klebsiella pneumoniae complex</taxon>
    </lineage>
</organism>
<reference evidence="7 8" key="1">
    <citation type="submission" date="2018-06" db="EMBL/GenBank/DDBJ databases">
        <authorList>
            <consortium name="Pathogen Informatics"/>
            <person name="Doyle S."/>
        </authorList>
    </citation>
    <scope>NUCLEOTIDE SEQUENCE [LARGE SCALE GENOMIC DNA]</scope>
    <source>
        <strain evidence="7 8">NCTC13465</strain>
    </source>
</reference>
<name>A0A2X3F708_KLEPN</name>
<accession>A0A2X3F708</accession>
<evidence type="ECO:0000256" key="4">
    <source>
        <dbReference type="ARBA" id="ARBA00023295"/>
    </source>
</evidence>
<evidence type="ECO:0000313" key="7">
    <source>
        <dbReference type="EMBL" id="SQC43054.1"/>
    </source>
</evidence>
<dbReference type="GO" id="GO:0009341">
    <property type="term" value="C:beta-galactosidase complex"/>
    <property type="evidence" value="ECO:0007669"/>
    <property type="project" value="InterPro"/>
</dbReference>
<feature type="transmembrane region" description="Helical" evidence="5">
    <location>
        <begin position="193"/>
        <end position="213"/>
    </location>
</feature>
<dbReference type="AlphaFoldDB" id="A0A2X3F708"/>
<dbReference type="GO" id="GO:0005351">
    <property type="term" value="F:carbohydrate:proton symporter activity"/>
    <property type="evidence" value="ECO:0007669"/>
    <property type="project" value="InterPro"/>
</dbReference>
<protein>
    <recommendedName>
        <fullName evidence="2">beta-galactosidase</fullName>
        <ecNumber evidence="2">3.2.1.23</ecNumber>
    </recommendedName>
</protein>
<dbReference type="EC" id="3.2.1.23" evidence="2"/>
<dbReference type="GO" id="GO:0005990">
    <property type="term" value="P:lactose catabolic process"/>
    <property type="evidence" value="ECO:0007669"/>
    <property type="project" value="TreeGrafter"/>
</dbReference>
<dbReference type="EMBL" id="UAWQ01000010">
    <property type="protein sequence ID" value="SQC43054.1"/>
    <property type="molecule type" value="Genomic_DNA"/>
</dbReference>
<gene>
    <name evidence="7" type="primary">lacZ_6</name>
    <name evidence="7" type="ORF">NCTC13465_01530</name>
</gene>
<keyword evidence="5" id="KW-1133">Transmembrane helix</keyword>
<dbReference type="SUPFAM" id="SSF103473">
    <property type="entry name" value="MFS general substrate transporter"/>
    <property type="match status" value="1"/>
</dbReference>
<dbReference type="Pfam" id="PF02929">
    <property type="entry name" value="Bgal_small_N"/>
    <property type="match status" value="1"/>
</dbReference>
<keyword evidence="5" id="KW-0812">Transmembrane</keyword>
<dbReference type="SUPFAM" id="SSF74650">
    <property type="entry name" value="Galactose mutarotase-like"/>
    <property type="match status" value="1"/>
</dbReference>
<dbReference type="GO" id="GO:0004565">
    <property type="term" value="F:beta-galactosidase activity"/>
    <property type="evidence" value="ECO:0007669"/>
    <property type="project" value="UniProtKB-EC"/>
</dbReference>
<dbReference type="Gene3D" id="2.70.98.10">
    <property type="match status" value="1"/>
</dbReference>
<evidence type="ECO:0000256" key="1">
    <source>
        <dbReference type="ARBA" id="ARBA00001412"/>
    </source>
</evidence>
<dbReference type="InterPro" id="IPR000576">
    <property type="entry name" value="LacY/RafB_perm_fam"/>
</dbReference>
<dbReference type="Proteomes" id="UP000251721">
    <property type="component" value="Unassembled WGS sequence"/>
</dbReference>
<dbReference type="InterPro" id="IPR014718">
    <property type="entry name" value="GH-type_carb-bd"/>
</dbReference>
<dbReference type="PANTHER" id="PTHR46323:SF2">
    <property type="entry name" value="BETA-GALACTOSIDASE"/>
    <property type="match status" value="1"/>
</dbReference>
<evidence type="ECO:0000256" key="2">
    <source>
        <dbReference type="ARBA" id="ARBA00012756"/>
    </source>
</evidence>
<keyword evidence="3 7" id="KW-0378">Hydrolase</keyword>
<evidence type="ECO:0000259" key="6">
    <source>
        <dbReference type="SMART" id="SM01038"/>
    </source>
</evidence>
<evidence type="ECO:0000313" key="8">
    <source>
        <dbReference type="Proteomes" id="UP000251721"/>
    </source>
</evidence>
<dbReference type="PANTHER" id="PTHR46323">
    <property type="entry name" value="BETA-GALACTOSIDASE"/>
    <property type="match status" value="1"/>
</dbReference>
<dbReference type="InterPro" id="IPR036259">
    <property type="entry name" value="MFS_trans_sf"/>
</dbReference>
<dbReference type="InterPro" id="IPR050347">
    <property type="entry name" value="Bact_Beta-galactosidase"/>
</dbReference>
<feature type="domain" description="Beta galactosidase small chain/" evidence="6">
    <location>
        <begin position="1"/>
        <end position="158"/>
    </location>
</feature>
<dbReference type="InterPro" id="IPR004199">
    <property type="entry name" value="B-gal_small/dom_5"/>
</dbReference>
<keyword evidence="4 7" id="KW-0326">Glycosidase</keyword>
<evidence type="ECO:0000256" key="3">
    <source>
        <dbReference type="ARBA" id="ARBA00022801"/>
    </source>
</evidence>
<dbReference type="Pfam" id="PF01306">
    <property type="entry name" value="LacY_symp"/>
    <property type="match status" value="1"/>
</dbReference>
<dbReference type="GO" id="GO:0016020">
    <property type="term" value="C:membrane"/>
    <property type="evidence" value="ECO:0007669"/>
    <property type="project" value="InterPro"/>
</dbReference>
<dbReference type="Gene3D" id="1.20.1250.20">
    <property type="entry name" value="MFS general substrate transporter like domains"/>
    <property type="match status" value="1"/>
</dbReference>
<sequence>MAITVDVEVASNTPHPARIGLTCQLAQVAERVNWLGLGPQENYPDRLTAACFDRWDLPLSDMYTPYVFPSENGLRCGTRELNYGPHQWRGDFQFNISRYSQQQLMETSHRHLLHAEEGTWLNIDGFHMGIGGDDSWSPSVSAEFHLSAGRYYYQLLWCQKIIITGQAMSARISRKEIHYVLFKKTQTFGCSGLFFFFYFFIMGAYFPFFPIWLHDINHISKSDTGIIFAAISLFLAIIPTAVWSAF</sequence>
<keyword evidence="5" id="KW-0472">Membrane</keyword>
<proteinExistence type="predicted"/>
<dbReference type="SMART" id="SM01038">
    <property type="entry name" value="Bgal_small_N"/>
    <property type="match status" value="1"/>
</dbReference>
<dbReference type="InterPro" id="IPR011013">
    <property type="entry name" value="Gal_mutarotase_sf_dom"/>
</dbReference>
<dbReference type="GO" id="GO:0030246">
    <property type="term" value="F:carbohydrate binding"/>
    <property type="evidence" value="ECO:0007669"/>
    <property type="project" value="InterPro"/>
</dbReference>